<evidence type="ECO:0000259" key="1">
    <source>
        <dbReference type="Pfam" id="PF12973"/>
    </source>
</evidence>
<proteinExistence type="predicted"/>
<name>A0A495UL35_9GAMM</name>
<feature type="domain" description="ChrR-like cupin" evidence="1">
    <location>
        <begin position="144"/>
        <end position="233"/>
    </location>
</feature>
<dbReference type="EMBL" id="RBXL01000002">
    <property type="protein sequence ID" value="RKT37992.1"/>
    <property type="molecule type" value="Genomic_DNA"/>
</dbReference>
<dbReference type="RefSeq" id="WP_120800270.1">
    <property type="nucleotide sequence ID" value="NZ_RBXL01000002.1"/>
</dbReference>
<dbReference type="Pfam" id="PF12973">
    <property type="entry name" value="Cupin_7"/>
    <property type="match status" value="2"/>
</dbReference>
<dbReference type="Proteomes" id="UP000274556">
    <property type="component" value="Unassembled WGS sequence"/>
</dbReference>
<sequence length="235" mass="25777">MIEVPSTSISPPPTTLADVHADLARREVVDTAAMSWEPSPSGTVWRKPLFRQGGESGPVTSMVRYAPGGAFPEHTHPEGEEILVLDGVFSDEHGDYPAGTFLMNPHGSRHSPRSAPGCTLFVRLRQYPGADRPRLVEDTHAGEGWRPGLVEGLAVRPLYAQSGYPESVALVRWAPGTRFQSHTHWGGEEILVLEGEFADEYGRYPEGTWIRSPHLSRHTPFSDTGCLIYVRVGGL</sequence>
<organism evidence="2 3">
    <name type="scientific">Thiocapsa rosea</name>
    <dbReference type="NCBI Taxonomy" id="69360"/>
    <lineage>
        <taxon>Bacteria</taxon>
        <taxon>Pseudomonadati</taxon>
        <taxon>Pseudomonadota</taxon>
        <taxon>Gammaproteobacteria</taxon>
        <taxon>Chromatiales</taxon>
        <taxon>Chromatiaceae</taxon>
        <taxon>Thiocapsa</taxon>
    </lineage>
</organism>
<protein>
    <submittedName>
        <fullName evidence="2">ChrR-like anti-ECFsigma factor</fullName>
    </submittedName>
</protein>
<dbReference type="Gene3D" id="2.60.120.10">
    <property type="entry name" value="Jelly Rolls"/>
    <property type="match status" value="1"/>
</dbReference>
<feature type="domain" description="ChrR-like cupin" evidence="1">
    <location>
        <begin position="26"/>
        <end position="127"/>
    </location>
</feature>
<dbReference type="InterPro" id="IPR025979">
    <property type="entry name" value="ChrR-like_cupin_dom"/>
</dbReference>
<dbReference type="CDD" id="cd20303">
    <property type="entry name" value="cupin_ChrR_1"/>
    <property type="match status" value="2"/>
</dbReference>
<dbReference type="SUPFAM" id="SSF51182">
    <property type="entry name" value="RmlC-like cupins"/>
    <property type="match status" value="2"/>
</dbReference>
<dbReference type="OrthoDB" id="9801227at2"/>
<gene>
    <name evidence="2" type="ORF">BDD21_5508</name>
</gene>
<dbReference type="InterPro" id="IPR019780">
    <property type="entry name" value="Germin_Mn-BS"/>
</dbReference>
<reference evidence="2 3" key="1">
    <citation type="submission" date="2018-10" db="EMBL/GenBank/DDBJ databases">
        <title>Genomic Encyclopedia of Archaeal and Bacterial Type Strains, Phase II (KMG-II): from individual species to whole genera.</title>
        <authorList>
            <person name="Goeker M."/>
        </authorList>
    </citation>
    <scope>NUCLEOTIDE SEQUENCE [LARGE SCALE GENOMIC DNA]</scope>
    <source>
        <strain evidence="2 3">DSM 235</strain>
    </source>
</reference>
<dbReference type="InterPro" id="IPR014710">
    <property type="entry name" value="RmlC-like_jellyroll"/>
</dbReference>
<evidence type="ECO:0000313" key="2">
    <source>
        <dbReference type="EMBL" id="RKT37992.1"/>
    </source>
</evidence>
<dbReference type="GO" id="GO:0030145">
    <property type="term" value="F:manganese ion binding"/>
    <property type="evidence" value="ECO:0007669"/>
    <property type="project" value="InterPro"/>
</dbReference>
<dbReference type="AlphaFoldDB" id="A0A495UL35"/>
<dbReference type="InterPro" id="IPR011051">
    <property type="entry name" value="RmlC_Cupin_sf"/>
</dbReference>
<dbReference type="PROSITE" id="PS00725">
    <property type="entry name" value="GERMIN"/>
    <property type="match status" value="1"/>
</dbReference>
<comment type="caution">
    <text evidence="2">The sequence shown here is derived from an EMBL/GenBank/DDBJ whole genome shotgun (WGS) entry which is preliminary data.</text>
</comment>
<keyword evidence="3" id="KW-1185">Reference proteome</keyword>
<accession>A0A495UL35</accession>
<evidence type="ECO:0000313" key="3">
    <source>
        <dbReference type="Proteomes" id="UP000274556"/>
    </source>
</evidence>